<evidence type="ECO:0000313" key="1">
    <source>
        <dbReference type="EMBL" id="RUO95956.1"/>
    </source>
</evidence>
<comment type="caution">
    <text evidence="1">The sequence shown here is derived from an EMBL/GenBank/DDBJ whole genome shotgun (WGS) entry which is preliminary data.</text>
</comment>
<name>A0A432ZZV6_9FUNG</name>
<dbReference type="AlphaFoldDB" id="A0A432ZZV6"/>
<proteinExistence type="predicted"/>
<gene>
    <name evidence="1" type="ORF">BC936DRAFT_142894</name>
</gene>
<accession>A0A432ZZV6</accession>
<dbReference type="Proteomes" id="UP000268093">
    <property type="component" value="Unassembled WGS sequence"/>
</dbReference>
<organism evidence="1 2">
    <name type="scientific">Jimgerdemannia flammicorona</name>
    <dbReference type="NCBI Taxonomy" id="994334"/>
    <lineage>
        <taxon>Eukaryota</taxon>
        <taxon>Fungi</taxon>
        <taxon>Fungi incertae sedis</taxon>
        <taxon>Mucoromycota</taxon>
        <taxon>Mucoromycotina</taxon>
        <taxon>Endogonomycetes</taxon>
        <taxon>Endogonales</taxon>
        <taxon>Endogonaceae</taxon>
        <taxon>Jimgerdemannia</taxon>
    </lineage>
</organism>
<evidence type="ECO:0000313" key="2">
    <source>
        <dbReference type="Proteomes" id="UP000268093"/>
    </source>
</evidence>
<keyword evidence="2" id="KW-1185">Reference proteome</keyword>
<dbReference type="EMBL" id="RBNI01024493">
    <property type="protein sequence ID" value="RUO95956.1"/>
    <property type="molecule type" value="Genomic_DNA"/>
</dbReference>
<reference evidence="1 2" key="1">
    <citation type="journal article" date="2018" name="New Phytol.">
        <title>Phylogenomics of Endogonaceae and evolution of mycorrhizas within Mucoromycota.</title>
        <authorList>
            <person name="Chang Y."/>
            <person name="Desiro A."/>
            <person name="Na H."/>
            <person name="Sandor L."/>
            <person name="Lipzen A."/>
            <person name="Clum A."/>
            <person name="Barry K."/>
            <person name="Grigoriev I.V."/>
            <person name="Martin F.M."/>
            <person name="Stajich J.E."/>
            <person name="Smith M.E."/>
            <person name="Bonito G."/>
            <person name="Spatafora J.W."/>
        </authorList>
    </citation>
    <scope>NUCLEOTIDE SEQUENCE [LARGE SCALE GENOMIC DNA]</scope>
    <source>
        <strain evidence="1 2">GMNB39</strain>
    </source>
</reference>
<sequence length="82" mass="8802">MCCLCGTGGCVLEGCQIDNYSNAVCIENDQNHPCAPSVAEGAWLMMAVLTQPFSTMATVESTFKPSSWCLFPSGKYFSLPPN</sequence>
<protein>
    <submittedName>
        <fullName evidence="1">Uncharacterized protein</fullName>
    </submittedName>
</protein>